<dbReference type="InterPro" id="IPR016181">
    <property type="entry name" value="Acyl_CoA_acyltransferase"/>
</dbReference>
<gene>
    <name evidence="2" type="ORF">GV827_05225</name>
</gene>
<keyword evidence="3" id="KW-1185">Reference proteome</keyword>
<evidence type="ECO:0000313" key="2">
    <source>
        <dbReference type="EMBL" id="NEK21802.1"/>
    </source>
</evidence>
<dbReference type="Pfam" id="PF00583">
    <property type="entry name" value="Acetyltransf_1"/>
    <property type="match status" value="1"/>
</dbReference>
<proteinExistence type="predicted"/>
<dbReference type="SUPFAM" id="SSF55729">
    <property type="entry name" value="Acyl-CoA N-acyltransferases (Nat)"/>
    <property type="match status" value="1"/>
</dbReference>
<dbReference type="Gene3D" id="3.40.630.30">
    <property type="match status" value="1"/>
</dbReference>
<organism evidence="2 3">
    <name type="scientific">Sulfitobacter sediminilitoris</name>
    <dbReference type="NCBI Taxonomy" id="2698830"/>
    <lineage>
        <taxon>Bacteria</taxon>
        <taxon>Pseudomonadati</taxon>
        <taxon>Pseudomonadota</taxon>
        <taxon>Alphaproteobacteria</taxon>
        <taxon>Rhodobacterales</taxon>
        <taxon>Roseobacteraceae</taxon>
        <taxon>Sulfitobacter</taxon>
    </lineage>
</organism>
<dbReference type="AlphaFoldDB" id="A0A6P0C6Q7"/>
<feature type="domain" description="N-acetyltransferase" evidence="1">
    <location>
        <begin position="105"/>
        <end position="241"/>
    </location>
</feature>
<dbReference type="Proteomes" id="UP000468591">
    <property type="component" value="Unassembled WGS sequence"/>
</dbReference>
<name>A0A6P0C6Q7_9RHOB</name>
<dbReference type="CDD" id="cd04301">
    <property type="entry name" value="NAT_SF"/>
    <property type="match status" value="1"/>
</dbReference>
<dbReference type="PROSITE" id="PS51186">
    <property type="entry name" value="GNAT"/>
    <property type="match status" value="1"/>
</dbReference>
<evidence type="ECO:0000259" key="1">
    <source>
        <dbReference type="PROSITE" id="PS51186"/>
    </source>
</evidence>
<reference evidence="2 3" key="1">
    <citation type="submission" date="2020-01" db="EMBL/GenBank/DDBJ databases">
        <title>Sulfitobacter sediminilitoris sp. nov., isolated from a tidal flat.</title>
        <authorList>
            <person name="Park S."/>
            <person name="Yoon J.-H."/>
        </authorList>
    </citation>
    <scope>NUCLEOTIDE SEQUENCE [LARGE SCALE GENOMIC DNA]</scope>
    <source>
        <strain evidence="2 3">JBTF-M27</strain>
    </source>
</reference>
<dbReference type="RefSeq" id="WP_164352629.1">
    <property type="nucleotide sequence ID" value="NZ_JAABNT010000002.1"/>
</dbReference>
<protein>
    <submittedName>
        <fullName evidence="2">GNAT family N-acetyltransferase</fullName>
    </submittedName>
</protein>
<dbReference type="GO" id="GO:0016747">
    <property type="term" value="F:acyltransferase activity, transferring groups other than amino-acyl groups"/>
    <property type="evidence" value="ECO:0007669"/>
    <property type="project" value="InterPro"/>
</dbReference>
<sequence>MPSLPDLFAASEATWPAARFWEQDGFTLRDGQGGGQRVSATTANGPVTAEQITAAEEAMRAIGQKPIFCERGTTPELDAALAERGYVIKDPTTVYVSPIEKLTDKPIPRVTAFTIWEPLAIMKEIWATDGIGPARLAVMNRAEHKTAVLARWNEKPGGVAFVAVHDKICMVHGLVVLPHQRRQGVAEWMMRRSAIWGQAQGATHIAVLCVDANAGANAFYRALGFAAVGGYHYRVLPDQRP</sequence>
<comment type="caution">
    <text evidence="2">The sequence shown here is derived from an EMBL/GenBank/DDBJ whole genome shotgun (WGS) entry which is preliminary data.</text>
</comment>
<accession>A0A6P0C6Q7</accession>
<keyword evidence="2" id="KW-0808">Transferase</keyword>
<dbReference type="EMBL" id="JAABNT010000002">
    <property type="protein sequence ID" value="NEK21802.1"/>
    <property type="molecule type" value="Genomic_DNA"/>
</dbReference>
<dbReference type="InterPro" id="IPR000182">
    <property type="entry name" value="GNAT_dom"/>
</dbReference>
<evidence type="ECO:0000313" key="3">
    <source>
        <dbReference type="Proteomes" id="UP000468591"/>
    </source>
</evidence>